<keyword evidence="3 4" id="KW-0975">Bacterial flagellum</keyword>
<dbReference type="GO" id="GO:0005576">
    <property type="term" value="C:extracellular region"/>
    <property type="evidence" value="ECO:0007669"/>
    <property type="project" value="UniProtKB-SubCell"/>
</dbReference>
<dbReference type="InterPro" id="IPR001492">
    <property type="entry name" value="Flagellin"/>
</dbReference>
<dbReference type="AlphaFoldDB" id="K6YAN9"/>
<reference evidence="8 9" key="1">
    <citation type="journal article" date="2017" name="Antonie Van Leeuwenhoek">
        <title>Rhizobium rhizosphaerae sp. nov., a novel species isolated from rice rhizosphere.</title>
        <authorList>
            <person name="Zhao J.J."/>
            <person name="Zhang J."/>
            <person name="Zhang R.J."/>
            <person name="Zhang C.W."/>
            <person name="Yin H.Q."/>
            <person name="Zhang X.X."/>
        </authorList>
    </citation>
    <scope>NUCLEOTIDE SEQUENCE [LARGE SCALE GENOMIC DNA]</scope>
    <source>
        <strain evidence="8 9">E3</strain>
    </source>
</reference>
<evidence type="ECO:0000256" key="1">
    <source>
        <dbReference type="ARBA" id="ARBA00005709"/>
    </source>
</evidence>
<comment type="caution">
    <text evidence="8">The sequence shown here is derived from an EMBL/GenBank/DDBJ whole genome shotgun (WGS) entry which is preliminary data.</text>
</comment>
<feature type="coiled-coil region" evidence="5">
    <location>
        <begin position="334"/>
        <end position="361"/>
    </location>
</feature>
<dbReference type="PRINTS" id="PR00207">
    <property type="entry name" value="FLAGELLIN"/>
</dbReference>
<protein>
    <recommendedName>
        <fullName evidence="4">Flagellin</fullName>
    </recommendedName>
</protein>
<dbReference type="Proteomes" id="UP000006334">
    <property type="component" value="Unassembled WGS sequence"/>
</dbReference>
<dbReference type="InterPro" id="IPR001029">
    <property type="entry name" value="Flagellin_N"/>
</dbReference>
<evidence type="ECO:0000256" key="4">
    <source>
        <dbReference type="RuleBase" id="RU362073"/>
    </source>
</evidence>
<evidence type="ECO:0000259" key="6">
    <source>
        <dbReference type="Pfam" id="PF00669"/>
    </source>
</evidence>
<dbReference type="PANTHER" id="PTHR42792">
    <property type="entry name" value="FLAGELLIN"/>
    <property type="match status" value="1"/>
</dbReference>
<dbReference type="InterPro" id="IPR042187">
    <property type="entry name" value="Flagellin_C_sub2"/>
</dbReference>
<keyword evidence="2 4" id="KW-0964">Secreted</keyword>
<dbReference type="Gene3D" id="6.10.10.10">
    <property type="entry name" value="Flagellar export chaperone, C-terminal domain"/>
    <property type="match status" value="1"/>
</dbReference>
<dbReference type="Pfam" id="PF00669">
    <property type="entry name" value="Flagellin_N"/>
    <property type="match status" value="1"/>
</dbReference>
<dbReference type="GO" id="GO:0005198">
    <property type="term" value="F:structural molecule activity"/>
    <property type="evidence" value="ECO:0007669"/>
    <property type="project" value="UniProtKB-UniRule"/>
</dbReference>
<gene>
    <name evidence="8" type="primary">flaF</name>
    <name evidence="8" type="ORF">GLIP_1091</name>
</gene>
<dbReference type="EMBL" id="BAEN01000022">
    <property type="protein sequence ID" value="GAC13733.1"/>
    <property type="molecule type" value="Genomic_DNA"/>
</dbReference>
<dbReference type="InterPro" id="IPR046358">
    <property type="entry name" value="Flagellin_C"/>
</dbReference>
<comment type="function">
    <text evidence="4">Flagellin is the subunit protein which polymerizes to form the filaments of bacterial flagella.</text>
</comment>
<feature type="domain" description="Flagellin C-terminal" evidence="7">
    <location>
        <begin position="317"/>
        <end position="402"/>
    </location>
</feature>
<accession>K6YAN9</accession>
<dbReference type="RefSeq" id="WP_008843550.1">
    <property type="nucleotide sequence ID" value="NZ_BAEN01000022.1"/>
</dbReference>
<dbReference type="Gene3D" id="1.20.1330.10">
    <property type="entry name" value="f41 fragment of flagellin, N-terminal domain"/>
    <property type="match status" value="1"/>
</dbReference>
<keyword evidence="9" id="KW-1185">Reference proteome</keyword>
<evidence type="ECO:0000313" key="9">
    <source>
        <dbReference type="Proteomes" id="UP000006334"/>
    </source>
</evidence>
<evidence type="ECO:0000313" key="8">
    <source>
        <dbReference type="EMBL" id="GAC13733.1"/>
    </source>
</evidence>
<keyword evidence="5" id="KW-0175">Coiled coil</keyword>
<evidence type="ECO:0000256" key="3">
    <source>
        <dbReference type="ARBA" id="ARBA00023143"/>
    </source>
</evidence>
<organism evidence="8 9">
    <name type="scientific">Aliiglaciecola lipolytica E3</name>
    <dbReference type="NCBI Taxonomy" id="1127673"/>
    <lineage>
        <taxon>Bacteria</taxon>
        <taxon>Pseudomonadati</taxon>
        <taxon>Pseudomonadota</taxon>
        <taxon>Gammaproteobacteria</taxon>
        <taxon>Alteromonadales</taxon>
        <taxon>Alteromonadaceae</taxon>
        <taxon>Aliiglaciecola</taxon>
    </lineage>
</organism>
<dbReference type="Gene3D" id="2.60.40.4390">
    <property type="match status" value="1"/>
</dbReference>
<dbReference type="GO" id="GO:0009288">
    <property type="term" value="C:bacterial-type flagellum"/>
    <property type="evidence" value="ECO:0007669"/>
    <property type="project" value="UniProtKB-SubCell"/>
</dbReference>
<dbReference type="STRING" id="1127673.GLIP_1091"/>
<sequence length="404" mass="41883">MSIFVNTNVPSLGATRQVGNIQSSLTQSYERLSSGFRINSAKDDAAGLQISDRMTTQVNGLNQAVRNANDGISVVQTADGAMQEITTALQRMRVLAVQAQNGINSGSDLQAIQKEVAELKEEIDKIAQTTQFAGQNLLDGQYSSQFLVGANAGQNITVSLATSRGFGTENIGIGGLDVRTPDSPTIVDDDGGDLISLGTVPGGVFASVPSSSGVLAGLQVSVDNQGFVNLPSLNLPGGSGPNAIAIADAINLITDPTLIPGSASVAATGGNLLLSGSTISIAFKIGPTGDLATINSLTGISTNFLTSLSTDSFESNLSIIDGAISRIGSFRAELGALQNRFQSTIRNLSNIEENVQAARSRIKDTDYAVETAELSKSQIVQQASLSVLAQANIRPQTALTLLQN</sequence>
<feature type="domain" description="Flagellin N-terminal" evidence="6">
    <location>
        <begin position="5"/>
        <end position="141"/>
    </location>
</feature>
<comment type="subcellular location">
    <subcellularLocation>
        <location evidence="4">Secreted</location>
    </subcellularLocation>
    <subcellularLocation>
        <location evidence="4">Bacterial flagellum</location>
    </subcellularLocation>
</comment>
<dbReference type="OrthoDB" id="9796789at2"/>
<dbReference type="PANTHER" id="PTHR42792:SF2">
    <property type="entry name" value="FLAGELLIN"/>
    <property type="match status" value="1"/>
</dbReference>
<dbReference type="SUPFAM" id="SSF64518">
    <property type="entry name" value="Phase 1 flagellin"/>
    <property type="match status" value="1"/>
</dbReference>
<keyword evidence="8" id="KW-0969">Cilium</keyword>
<keyword evidence="8" id="KW-0282">Flagellum</keyword>
<dbReference type="eggNOG" id="COG1344">
    <property type="taxonomic scope" value="Bacteria"/>
</dbReference>
<dbReference type="Pfam" id="PF00700">
    <property type="entry name" value="Flagellin_C"/>
    <property type="match status" value="1"/>
</dbReference>
<evidence type="ECO:0000259" key="7">
    <source>
        <dbReference type="Pfam" id="PF00700"/>
    </source>
</evidence>
<evidence type="ECO:0000256" key="2">
    <source>
        <dbReference type="ARBA" id="ARBA00022525"/>
    </source>
</evidence>
<name>K6YAN9_9ALTE</name>
<dbReference type="Gene3D" id="6.10.280.190">
    <property type="match status" value="1"/>
</dbReference>
<keyword evidence="8" id="KW-0966">Cell projection</keyword>
<comment type="similarity">
    <text evidence="1 4">Belongs to the bacterial flagellin family.</text>
</comment>
<proteinExistence type="inferred from homology"/>
<evidence type="ECO:0000256" key="5">
    <source>
        <dbReference type="SAM" id="Coils"/>
    </source>
</evidence>